<proteinExistence type="predicted"/>
<dbReference type="PANTHER" id="PTHR10900:SF77">
    <property type="entry name" value="FI19380P1"/>
    <property type="match status" value="1"/>
</dbReference>
<feature type="domain" description="FAS1" evidence="3">
    <location>
        <begin position="74"/>
        <end position="216"/>
    </location>
</feature>
<evidence type="ECO:0000313" key="5">
    <source>
        <dbReference type="Proteomes" id="UP000215002"/>
    </source>
</evidence>
<accession>A0A223NZS4</accession>
<evidence type="ECO:0000259" key="3">
    <source>
        <dbReference type="PROSITE" id="PS50213"/>
    </source>
</evidence>
<dbReference type="InterPro" id="IPR050904">
    <property type="entry name" value="Adhesion/Biosynth-related"/>
</dbReference>
<dbReference type="PANTHER" id="PTHR10900">
    <property type="entry name" value="PERIOSTIN-RELATED"/>
    <property type="match status" value="1"/>
</dbReference>
<organism evidence="4 5">
    <name type="scientific">Mucilaginibacter xinganensis</name>
    <dbReference type="NCBI Taxonomy" id="1234841"/>
    <lineage>
        <taxon>Bacteria</taxon>
        <taxon>Pseudomonadati</taxon>
        <taxon>Bacteroidota</taxon>
        <taxon>Sphingobacteriia</taxon>
        <taxon>Sphingobacteriales</taxon>
        <taxon>Sphingobacteriaceae</taxon>
        <taxon>Mucilaginibacter</taxon>
    </lineage>
</organism>
<evidence type="ECO:0000256" key="1">
    <source>
        <dbReference type="SAM" id="MobiDB-lite"/>
    </source>
</evidence>
<dbReference type="GO" id="GO:0031012">
    <property type="term" value="C:extracellular matrix"/>
    <property type="evidence" value="ECO:0007669"/>
    <property type="project" value="TreeGrafter"/>
</dbReference>
<dbReference type="Gene3D" id="2.30.180.10">
    <property type="entry name" value="FAS1 domain"/>
    <property type="match status" value="1"/>
</dbReference>
<dbReference type="Pfam" id="PF02469">
    <property type="entry name" value="Fasciclin"/>
    <property type="match status" value="1"/>
</dbReference>
<feature type="compositionally biased region" description="Pro residues" evidence="1">
    <location>
        <begin position="29"/>
        <end position="54"/>
    </location>
</feature>
<dbReference type="SMART" id="SM00554">
    <property type="entry name" value="FAS1"/>
    <property type="match status" value="1"/>
</dbReference>
<dbReference type="SUPFAM" id="SSF82153">
    <property type="entry name" value="FAS1 domain"/>
    <property type="match status" value="1"/>
</dbReference>
<gene>
    <name evidence="4" type="ORF">MuYL_3395</name>
</gene>
<dbReference type="GO" id="GO:0005615">
    <property type="term" value="C:extracellular space"/>
    <property type="evidence" value="ECO:0007669"/>
    <property type="project" value="TreeGrafter"/>
</dbReference>
<feature type="chain" id="PRO_5013121378" evidence="2">
    <location>
        <begin position="24"/>
        <end position="219"/>
    </location>
</feature>
<dbReference type="PROSITE" id="PS50213">
    <property type="entry name" value="FAS1"/>
    <property type="match status" value="1"/>
</dbReference>
<keyword evidence="2" id="KW-0732">Signal</keyword>
<dbReference type="InterPro" id="IPR036378">
    <property type="entry name" value="FAS1_dom_sf"/>
</dbReference>
<sequence length="219" mass="22318">MKKSFLIIAAAISIGLVSNNVFAQTQPTQPKPMPTQPAPTQPAPTQPAPTPAQPPQTTTQPPATATPGAKADSVKDIQATLANVADLSTLVGAIKAANLDATLQGAGPFTVFAPGNAAFAALPKAKLDSLMKDPTKLAALVKGHVIAGKFDKAAIIKALTNATKTATLKTVDGQTITIAVVDKKLQLKDAQGNTAEVTSFDTPASNGVIHGINGVLMTK</sequence>
<evidence type="ECO:0000313" key="4">
    <source>
        <dbReference type="EMBL" id="ASU35280.1"/>
    </source>
</evidence>
<evidence type="ECO:0000256" key="2">
    <source>
        <dbReference type="SAM" id="SignalP"/>
    </source>
</evidence>
<dbReference type="RefSeq" id="WP_211710164.1">
    <property type="nucleotide sequence ID" value="NZ_CP022743.1"/>
</dbReference>
<dbReference type="AlphaFoldDB" id="A0A223NZS4"/>
<feature type="compositionally biased region" description="Low complexity" evidence="1">
    <location>
        <begin position="55"/>
        <end position="67"/>
    </location>
</feature>
<name>A0A223NZS4_9SPHI</name>
<dbReference type="FunFam" id="2.30.180.10:FF:000032">
    <property type="entry name" value="Fasciclin domain-containing protein, putative"/>
    <property type="match status" value="1"/>
</dbReference>
<dbReference type="GO" id="GO:0050839">
    <property type="term" value="F:cell adhesion molecule binding"/>
    <property type="evidence" value="ECO:0007669"/>
    <property type="project" value="TreeGrafter"/>
</dbReference>
<dbReference type="Proteomes" id="UP000215002">
    <property type="component" value="Chromosome"/>
</dbReference>
<protein>
    <submittedName>
        <fullName evidence="4">Putative surface protein</fullName>
    </submittedName>
</protein>
<dbReference type="EMBL" id="CP022743">
    <property type="protein sequence ID" value="ASU35280.1"/>
    <property type="molecule type" value="Genomic_DNA"/>
</dbReference>
<dbReference type="GO" id="GO:0030198">
    <property type="term" value="P:extracellular matrix organization"/>
    <property type="evidence" value="ECO:0007669"/>
    <property type="project" value="TreeGrafter"/>
</dbReference>
<reference evidence="4 5" key="1">
    <citation type="submission" date="2017-08" db="EMBL/GenBank/DDBJ databases">
        <title>Complete genome sequence of Mucilaginibacter sp. strain BJC16-A31.</title>
        <authorList>
            <consortium name="Henan University of Science and Technology"/>
            <person name="You X."/>
        </authorList>
    </citation>
    <scope>NUCLEOTIDE SEQUENCE [LARGE SCALE GENOMIC DNA]</scope>
    <source>
        <strain evidence="4 5">BJC16-A31</strain>
    </source>
</reference>
<dbReference type="InterPro" id="IPR000782">
    <property type="entry name" value="FAS1_domain"/>
</dbReference>
<feature type="signal peptide" evidence="2">
    <location>
        <begin position="1"/>
        <end position="23"/>
    </location>
</feature>
<keyword evidence="5" id="KW-1185">Reference proteome</keyword>
<feature type="region of interest" description="Disordered" evidence="1">
    <location>
        <begin position="25"/>
        <end position="72"/>
    </location>
</feature>
<dbReference type="KEGG" id="muc:MuYL_3395"/>
<dbReference type="GO" id="GO:0007155">
    <property type="term" value="P:cell adhesion"/>
    <property type="evidence" value="ECO:0007669"/>
    <property type="project" value="TreeGrafter"/>
</dbReference>